<dbReference type="KEGG" id="kst:KSMBR1_3708"/>
<gene>
    <name evidence="2" type="ORF">KsCSTR_28510</name>
    <name evidence="3" type="ORF">KSMBR1_3708</name>
</gene>
<keyword evidence="1" id="KW-0732">Signal</keyword>
<reference evidence="3" key="1">
    <citation type="submission" date="2017-10" db="EMBL/GenBank/DDBJ databases">
        <authorList>
            <person name="Banno H."/>
            <person name="Chua N.-H."/>
        </authorList>
    </citation>
    <scope>NUCLEOTIDE SEQUENCE [LARGE SCALE GENOMIC DNA]</scope>
    <source>
        <strain evidence="3">Kuenenia_mbr1_ru-nijmegen</strain>
    </source>
</reference>
<dbReference type="AlphaFoldDB" id="A0A2C9CKJ6"/>
<evidence type="ECO:0000313" key="3">
    <source>
        <dbReference type="EMBL" id="SOH06181.1"/>
    </source>
</evidence>
<dbReference type="Proteomes" id="UP000501926">
    <property type="component" value="Chromosome"/>
</dbReference>
<dbReference type="EMBL" id="CP049055">
    <property type="protein sequence ID" value="QII12230.1"/>
    <property type="molecule type" value="Genomic_DNA"/>
</dbReference>
<dbReference type="PROSITE" id="PS51257">
    <property type="entry name" value="PROKAR_LIPOPROTEIN"/>
    <property type="match status" value="1"/>
</dbReference>
<dbReference type="RefSeq" id="WP_099326656.1">
    <property type="nucleotide sequence ID" value="NZ_CP049055.1"/>
</dbReference>
<organism evidence="3 4">
    <name type="scientific">Kuenenia stuttgartiensis</name>
    <dbReference type="NCBI Taxonomy" id="174633"/>
    <lineage>
        <taxon>Bacteria</taxon>
        <taxon>Pseudomonadati</taxon>
        <taxon>Planctomycetota</taxon>
        <taxon>Candidatus Brocadiia</taxon>
        <taxon>Candidatus Brocadiales</taxon>
        <taxon>Candidatus Brocadiaceae</taxon>
        <taxon>Candidatus Kuenenia</taxon>
    </lineage>
</organism>
<evidence type="ECO:0000313" key="5">
    <source>
        <dbReference type="Proteomes" id="UP000501926"/>
    </source>
</evidence>
<dbReference type="OrthoDB" id="290128at2"/>
<proteinExistence type="predicted"/>
<feature type="signal peptide" evidence="1">
    <location>
        <begin position="1"/>
        <end position="21"/>
    </location>
</feature>
<sequence>MKRIGLICGVLAIVFTLVTYNAVNTTLASSCCGTKQATAEEITNAKCAVCGKANEAGKAVIVKCEEKSITLCCEGCAAAFKKDPCKYCNDEKCEKRKEQH</sequence>
<keyword evidence="4" id="KW-1185">Reference proteome</keyword>
<name>A0A2C9CKJ6_KUEST</name>
<accession>A0A2C9CKJ6</accession>
<protein>
    <submittedName>
        <fullName evidence="2">Exported protein</fullName>
    </submittedName>
</protein>
<dbReference type="Proteomes" id="UP000221734">
    <property type="component" value="Chromosome Kuenenia_stuttgartiensis_MBR1"/>
</dbReference>
<dbReference type="EMBL" id="LT934425">
    <property type="protein sequence ID" value="SOH06181.1"/>
    <property type="molecule type" value="Genomic_DNA"/>
</dbReference>
<evidence type="ECO:0000256" key="1">
    <source>
        <dbReference type="SAM" id="SignalP"/>
    </source>
</evidence>
<evidence type="ECO:0000313" key="2">
    <source>
        <dbReference type="EMBL" id="QII12230.1"/>
    </source>
</evidence>
<reference evidence="4" key="2">
    <citation type="submission" date="2017-10" db="EMBL/GenBank/DDBJ databases">
        <authorList>
            <person name="Frank J."/>
        </authorList>
    </citation>
    <scope>NUCLEOTIDE SEQUENCE [LARGE SCALE GENOMIC DNA]</scope>
</reference>
<evidence type="ECO:0000313" key="4">
    <source>
        <dbReference type="Proteomes" id="UP000221734"/>
    </source>
</evidence>
<feature type="chain" id="PRO_5036315848" evidence="1">
    <location>
        <begin position="22"/>
        <end position="100"/>
    </location>
</feature>
<reference evidence="2 5" key="3">
    <citation type="submission" date="2020-02" db="EMBL/GenBank/DDBJ databases">
        <title>Newly sequenced genome of strain CSTR1 showed variability in Candidatus Kuenenia stuttgartiensis genomes.</title>
        <authorList>
            <person name="Ding C."/>
            <person name="Adrian L."/>
        </authorList>
    </citation>
    <scope>NUCLEOTIDE SEQUENCE [LARGE SCALE GENOMIC DNA]</scope>
    <source>
        <strain evidence="2 5">CSTR1</strain>
    </source>
</reference>